<evidence type="ECO:0000256" key="3">
    <source>
        <dbReference type="ARBA" id="ARBA00022989"/>
    </source>
</evidence>
<reference evidence="7" key="1">
    <citation type="submission" date="2019-09" db="UniProtKB">
        <authorList>
            <consortium name="WormBaseParasite"/>
        </authorList>
    </citation>
    <scope>IDENTIFICATION</scope>
</reference>
<dbReference type="AlphaFoldDB" id="A0A183FZ47"/>
<proteinExistence type="predicted"/>
<organism evidence="6 7">
    <name type="scientific">Heligmosomoides polygyrus</name>
    <name type="common">Parasitic roundworm</name>
    <dbReference type="NCBI Taxonomy" id="6339"/>
    <lineage>
        <taxon>Eukaryota</taxon>
        <taxon>Metazoa</taxon>
        <taxon>Ecdysozoa</taxon>
        <taxon>Nematoda</taxon>
        <taxon>Chromadorea</taxon>
        <taxon>Rhabditida</taxon>
        <taxon>Rhabditina</taxon>
        <taxon>Rhabditomorpha</taxon>
        <taxon>Strongyloidea</taxon>
        <taxon>Heligmosomidae</taxon>
        <taxon>Heligmosomoides</taxon>
    </lineage>
</organism>
<protein>
    <submittedName>
        <fullName evidence="7">SLC12 domain-containing protein</fullName>
    </submittedName>
</protein>
<evidence type="ECO:0000256" key="4">
    <source>
        <dbReference type="ARBA" id="ARBA00023136"/>
    </source>
</evidence>
<comment type="subcellular location">
    <subcellularLocation>
        <location evidence="1">Membrane</location>
        <topology evidence="1">Multi-pass membrane protein</topology>
    </subcellularLocation>
</comment>
<name>A0A183FZ47_HELPZ</name>
<dbReference type="GO" id="GO:0008511">
    <property type="term" value="F:sodium:potassium:chloride symporter activity"/>
    <property type="evidence" value="ECO:0007669"/>
    <property type="project" value="TreeGrafter"/>
</dbReference>
<dbReference type="GO" id="GO:0055075">
    <property type="term" value="P:potassium ion homeostasis"/>
    <property type="evidence" value="ECO:0007669"/>
    <property type="project" value="TreeGrafter"/>
</dbReference>
<evidence type="ECO:0000259" key="5">
    <source>
        <dbReference type="Pfam" id="PF03522"/>
    </source>
</evidence>
<dbReference type="InterPro" id="IPR004842">
    <property type="entry name" value="SLC12A_fam"/>
</dbReference>
<evidence type="ECO:0000256" key="1">
    <source>
        <dbReference type="ARBA" id="ARBA00004141"/>
    </source>
</evidence>
<dbReference type="InterPro" id="IPR018491">
    <property type="entry name" value="SLC12_C"/>
</dbReference>
<dbReference type="WBParaSite" id="HPBE_0001399001-mRNA-1">
    <property type="protein sequence ID" value="HPBE_0001399001-mRNA-1"/>
    <property type="gene ID" value="HPBE_0001399001"/>
</dbReference>
<sequence length="148" mass="16805">LRVFVEGCRSDRVANEQKHMASLLRKFQVDWSEVNVIGGFNDPPTKTTMDDFQQLVSPFRDGGGAQRGFVSDEELQSLRLKTNRYLRTSELLQQHSRDSDLVVVTMPIPRRSATPAALYLSWLEMLSRNLPPTMLVRGNGTSVLSYFD</sequence>
<dbReference type="GO" id="GO:0006884">
    <property type="term" value="P:cell volume homeostasis"/>
    <property type="evidence" value="ECO:0007669"/>
    <property type="project" value="TreeGrafter"/>
</dbReference>
<keyword evidence="4" id="KW-0472">Membrane</keyword>
<keyword evidence="2" id="KW-0812">Transmembrane</keyword>
<keyword evidence="3" id="KW-1133">Transmembrane helix</keyword>
<accession>A0A183FZ47</accession>
<dbReference type="PANTHER" id="PTHR11827">
    <property type="entry name" value="SOLUTE CARRIER FAMILY 12, CATION COTRANSPORTERS"/>
    <property type="match status" value="1"/>
</dbReference>
<dbReference type="PANTHER" id="PTHR11827:SF7">
    <property type="entry name" value="SOLUTE CARRIER FAMILY 12 PROTEIN B0303.11"/>
    <property type="match status" value="1"/>
</dbReference>
<evidence type="ECO:0000313" key="6">
    <source>
        <dbReference type="Proteomes" id="UP000050761"/>
    </source>
</evidence>
<dbReference type="Proteomes" id="UP000050761">
    <property type="component" value="Unassembled WGS sequence"/>
</dbReference>
<keyword evidence="6" id="KW-1185">Reference proteome</keyword>
<evidence type="ECO:0000313" key="7">
    <source>
        <dbReference type="WBParaSite" id="HPBE_0001399001-mRNA-1"/>
    </source>
</evidence>
<dbReference type="Pfam" id="PF03522">
    <property type="entry name" value="SLC12"/>
    <property type="match status" value="1"/>
</dbReference>
<dbReference type="GO" id="GO:1990573">
    <property type="term" value="P:potassium ion import across plasma membrane"/>
    <property type="evidence" value="ECO:0007669"/>
    <property type="project" value="TreeGrafter"/>
</dbReference>
<dbReference type="GO" id="GO:0016020">
    <property type="term" value="C:membrane"/>
    <property type="evidence" value="ECO:0007669"/>
    <property type="project" value="UniProtKB-SubCell"/>
</dbReference>
<dbReference type="GO" id="GO:0055064">
    <property type="term" value="P:chloride ion homeostasis"/>
    <property type="evidence" value="ECO:0007669"/>
    <property type="project" value="TreeGrafter"/>
</dbReference>
<evidence type="ECO:0000256" key="2">
    <source>
        <dbReference type="ARBA" id="ARBA00022692"/>
    </source>
</evidence>
<dbReference type="GO" id="GO:0055078">
    <property type="term" value="P:sodium ion homeostasis"/>
    <property type="evidence" value="ECO:0007669"/>
    <property type="project" value="TreeGrafter"/>
</dbReference>
<feature type="domain" description="SLC12A transporter C-terminal" evidence="5">
    <location>
        <begin position="1"/>
        <end position="147"/>
    </location>
</feature>